<feature type="domain" description="FAD dependent oxidoreductase" evidence="5">
    <location>
        <begin position="6"/>
        <end position="350"/>
    </location>
</feature>
<dbReference type="GO" id="GO:0016491">
    <property type="term" value="F:oxidoreductase activity"/>
    <property type="evidence" value="ECO:0007669"/>
    <property type="project" value="UniProtKB-KW"/>
</dbReference>
<evidence type="ECO:0000313" key="7">
    <source>
        <dbReference type="Proteomes" id="UP001268577"/>
    </source>
</evidence>
<keyword evidence="4" id="KW-0560">Oxidoreductase</keyword>
<dbReference type="Pfam" id="PF01266">
    <property type="entry name" value="DAO"/>
    <property type="match status" value="1"/>
</dbReference>
<organism evidence="6 7">
    <name type="scientific">Vagococcus carniphilus</name>
    <dbReference type="NCBI Taxonomy" id="218144"/>
    <lineage>
        <taxon>Bacteria</taxon>
        <taxon>Bacillati</taxon>
        <taxon>Bacillota</taxon>
        <taxon>Bacilli</taxon>
        <taxon>Lactobacillales</taxon>
        <taxon>Enterococcaceae</taxon>
        <taxon>Vagococcus</taxon>
    </lineage>
</organism>
<evidence type="ECO:0000256" key="3">
    <source>
        <dbReference type="ARBA" id="ARBA00022630"/>
    </source>
</evidence>
<keyword evidence="3" id="KW-0285">Flavoprotein</keyword>
<dbReference type="RefSeq" id="WP_311985509.1">
    <property type="nucleotide sequence ID" value="NZ_JARQBZ010000022.1"/>
</dbReference>
<dbReference type="AlphaFoldDB" id="A0AAW8U8X3"/>
<reference evidence="6" key="1">
    <citation type="submission" date="2023-03" db="EMBL/GenBank/DDBJ databases">
        <authorList>
            <person name="Shen W."/>
            <person name="Cai J."/>
        </authorList>
    </citation>
    <scope>NUCLEOTIDE SEQUENCE</scope>
    <source>
        <strain evidence="6">P96-3</strain>
    </source>
</reference>
<dbReference type="InterPro" id="IPR036188">
    <property type="entry name" value="FAD/NAD-bd_sf"/>
</dbReference>
<dbReference type="Proteomes" id="UP001268577">
    <property type="component" value="Unassembled WGS sequence"/>
</dbReference>
<protein>
    <submittedName>
        <fullName evidence="6">FAD-dependent oxidoreductase</fullName>
    </submittedName>
</protein>
<dbReference type="SUPFAM" id="SSF54373">
    <property type="entry name" value="FAD-linked reductases, C-terminal domain"/>
    <property type="match status" value="1"/>
</dbReference>
<dbReference type="SUPFAM" id="SSF51905">
    <property type="entry name" value="FAD/NAD(P)-binding domain"/>
    <property type="match status" value="1"/>
</dbReference>
<dbReference type="EMBL" id="JARQBZ010000022">
    <property type="protein sequence ID" value="MDT2834645.1"/>
    <property type="molecule type" value="Genomic_DNA"/>
</dbReference>
<comment type="similarity">
    <text evidence="2">Belongs to the DadA oxidoreductase family.</text>
</comment>
<dbReference type="Gene3D" id="3.50.50.60">
    <property type="entry name" value="FAD/NAD(P)-binding domain"/>
    <property type="match status" value="1"/>
</dbReference>
<comment type="cofactor">
    <cofactor evidence="1">
        <name>FAD</name>
        <dbReference type="ChEBI" id="CHEBI:57692"/>
    </cofactor>
</comment>
<accession>A0AAW8U8X3</accession>
<comment type="caution">
    <text evidence="6">The sequence shown here is derived from an EMBL/GenBank/DDBJ whole genome shotgun (WGS) entry which is preliminary data.</text>
</comment>
<dbReference type="PANTHER" id="PTHR13847:SF286">
    <property type="entry name" value="D-AMINO ACID DEHYDROGENASE"/>
    <property type="match status" value="1"/>
</dbReference>
<dbReference type="PANTHER" id="PTHR13847">
    <property type="entry name" value="SARCOSINE DEHYDROGENASE-RELATED"/>
    <property type="match status" value="1"/>
</dbReference>
<evidence type="ECO:0000256" key="4">
    <source>
        <dbReference type="ARBA" id="ARBA00023002"/>
    </source>
</evidence>
<proteinExistence type="inferred from homology"/>
<gene>
    <name evidence="6" type="ORF">P7H70_11415</name>
</gene>
<evidence type="ECO:0000259" key="5">
    <source>
        <dbReference type="Pfam" id="PF01266"/>
    </source>
</evidence>
<dbReference type="InterPro" id="IPR006076">
    <property type="entry name" value="FAD-dep_OxRdtase"/>
</dbReference>
<dbReference type="Gene3D" id="3.30.9.10">
    <property type="entry name" value="D-Amino Acid Oxidase, subunit A, domain 2"/>
    <property type="match status" value="1"/>
</dbReference>
<sequence>MTKTIGIIGGGIVGSTAAYYLTKNNKNITVFDEGIGQATSASAGIISPWLSQRRNKEWYFLAKEGAKFYSQLIDDLSQTNETKEVYQKTGTLLYKKNEALLAKLNKLAEDRKLEAPEIGDIKVLSKSDITKLFPEITLDDSALFITGGAKIDGAKLVEMLLNEAQKASGTIIKTKITEISYQNEQWYLKEAENTHIFDQLILAGGAWVGDLLRPLDLEVDIRPQKGQLIEIEAPFTTNELPVVMPVGETDIIPFDQGKILIGATHENDQGFDLTPDNSLLQDLKQNATDLLSSIEEASITNTRVGTRAYTSDFSPFFGEVADLPNFLVASGLGSSGLTTGAIIGKTLADWTLEQETSFESYRHLPNQYIYPKKSDD</sequence>
<name>A0AAW8U8X3_9ENTE</name>
<dbReference type="GO" id="GO:0005737">
    <property type="term" value="C:cytoplasm"/>
    <property type="evidence" value="ECO:0007669"/>
    <property type="project" value="TreeGrafter"/>
</dbReference>
<evidence type="ECO:0000256" key="2">
    <source>
        <dbReference type="ARBA" id="ARBA00009410"/>
    </source>
</evidence>
<evidence type="ECO:0000313" key="6">
    <source>
        <dbReference type="EMBL" id="MDT2834645.1"/>
    </source>
</evidence>
<evidence type="ECO:0000256" key="1">
    <source>
        <dbReference type="ARBA" id="ARBA00001974"/>
    </source>
</evidence>